<sequence length="189" mass="21128">MATNIITPPAEYPVTVAEMRDWLHETVSTSQDDVITSNIASAVDLFEGETGRKLITQTLEQTEDNFPEAINFDFLPVISITSIKYDDDDGTEQTLSSLDYKLDNSSPNKGWIVPAVGKIWPSTYATAINTVRVQYVAGYGAAAAVPEDIKNWIKAHAADLYHRRGEISHESAVNHPYFQRIAAKYRTYR</sequence>
<protein>
    <recommendedName>
        <fullName evidence="3">Phage gp6-like head-tail connector protein</fullName>
    </recommendedName>
</protein>
<dbReference type="AlphaFoldDB" id="A0A1H8GJQ8"/>
<organism evidence="1 2">
    <name type="scientific">Nitrosomonas marina</name>
    <dbReference type="NCBI Taxonomy" id="917"/>
    <lineage>
        <taxon>Bacteria</taxon>
        <taxon>Pseudomonadati</taxon>
        <taxon>Pseudomonadota</taxon>
        <taxon>Betaproteobacteria</taxon>
        <taxon>Nitrosomonadales</taxon>
        <taxon>Nitrosomonadaceae</taxon>
        <taxon>Nitrosomonas</taxon>
    </lineage>
</organism>
<dbReference type="RefSeq" id="WP_090633338.1">
    <property type="nucleotide sequence ID" value="NZ_FOCP01000018.1"/>
</dbReference>
<reference evidence="1 2" key="1">
    <citation type="submission" date="2016-10" db="EMBL/GenBank/DDBJ databases">
        <authorList>
            <person name="de Groot N.N."/>
        </authorList>
    </citation>
    <scope>NUCLEOTIDE SEQUENCE [LARGE SCALE GENOMIC DNA]</scope>
    <source>
        <strain evidence="1 2">Nm22</strain>
    </source>
</reference>
<evidence type="ECO:0008006" key="3">
    <source>
        <dbReference type="Google" id="ProtNLM"/>
    </source>
</evidence>
<evidence type="ECO:0000313" key="2">
    <source>
        <dbReference type="Proteomes" id="UP000199459"/>
    </source>
</evidence>
<dbReference type="EMBL" id="FOCP01000018">
    <property type="protein sequence ID" value="SEN43548.1"/>
    <property type="molecule type" value="Genomic_DNA"/>
</dbReference>
<name>A0A1H8GJQ8_9PROT</name>
<accession>A0A1H8GJQ8</accession>
<dbReference type="Proteomes" id="UP000199459">
    <property type="component" value="Unassembled WGS sequence"/>
</dbReference>
<dbReference type="OrthoDB" id="6174494at2"/>
<gene>
    <name evidence="1" type="ORF">SAMN05216325_11831</name>
</gene>
<dbReference type="InterPro" id="IPR011738">
    <property type="entry name" value="Phage_CHP"/>
</dbReference>
<dbReference type="Gene3D" id="1.10.3230.30">
    <property type="entry name" value="Phage gp6-like head-tail connector protein"/>
    <property type="match status" value="1"/>
</dbReference>
<proteinExistence type="predicted"/>
<evidence type="ECO:0000313" key="1">
    <source>
        <dbReference type="EMBL" id="SEN43548.1"/>
    </source>
</evidence>
<dbReference type="NCBIfam" id="TIGR02215">
    <property type="entry name" value="phage_chp_gp8"/>
    <property type="match status" value="1"/>
</dbReference>